<sequence length="175" mass="19043">MVGLLGMTSLQGGNNFEPHFTHSLTGRRLCGMWSSNRSASLTGEADADDGVWLRSCGGANGRLPCKSTCGRFMLSTVSPHFAQKSFCVCLERSRTGNFDDKKPPTLNKNEGQKLLLLPGGRNVNADLVRVQIADSAKFRSRAETLSWIKTVDLVSAQFLTIPFPNSVFHLSHGVS</sequence>
<reference evidence="1" key="2">
    <citation type="submission" date="2023-05" db="EMBL/GenBank/DDBJ databases">
        <authorList>
            <consortium name="Lawrence Berkeley National Laboratory"/>
            <person name="Steindorff A."/>
            <person name="Hensen N."/>
            <person name="Bonometti L."/>
            <person name="Westerberg I."/>
            <person name="Brannstrom I.O."/>
            <person name="Guillou S."/>
            <person name="Cros-Aarteil S."/>
            <person name="Calhoun S."/>
            <person name="Haridas S."/>
            <person name="Kuo A."/>
            <person name="Mondo S."/>
            <person name="Pangilinan J."/>
            <person name="Riley R."/>
            <person name="Labutti K."/>
            <person name="Andreopoulos B."/>
            <person name="Lipzen A."/>
            <person name="Chen C."/>
            <person name="Yanf M."/>
            <person name="Daum C."/>
            <person name="Ng V."/>
            <person name="Clum A."/>
            <person name="Ohm R."/>
            <person name="Martin F."/>
            <person name="Silar P."/>
            <person name="Natvig D."/>
            <person name="Lalanne C."/>
            <person name="Gautier V."/>
            <person name="Ament-Velasquez S.L."/>
            <person name="Kruys A."/>
            <person name="Hutchinson M.I."/>
            <person name="Powell A.J."/>
            <person name="Barry K."/>
            <person name="Miller A.N."/>
            <person name="Grigoriev I.V."/>
            <person name="Debuchy R."/>
            <person name="Gladieux P."/>
            <person name="Thoren M.H."/>
            <person name="Johannesson H."/>
        </authorList>
    </citation>
    <scope>NUCLEOTIDE SEQUENCE</scope>
    <source>
        <strain evidence="1">CBS 731.68</strain>
    </source>
</reference>
<evidence type="ECO:0000313" key="1">
    <source>
        <dbReference type="EMBL" id="KAK4120551.1"/>
    </source>
</evidence>
<keyword evidence="2" id="KW-1185">Reference proteome</keyword>
<accession>A0AAN6TUM9</accession>
<comment type="caution">
    <text evidence="1">The sequence shown here is derived from an EMBL/GenBank/DDBJ whole genome shotgun (WGS) entry which is preliminary data.</text>
</comment>
<organism evidence="1 2">
    <name type="scientific">Parathielavia appendiculata</name>
    <dbReference type="NCBI Taxonomy" id="2587402"/>
    <lineage>
        <taxon>Eukaryota</taxon>
        <taxon>Fungi</taxon>
        <taxon>Dikarya</taxon>
        <taxon>Ascomycota</taxon>
        <taxon>Pezizomycotina</taxon>
        <taxon>Sordariomycetes</taxon>
        <taxon>Sordariomycetidae</taxon>
        <taxon>Sordariales</taxon>
        <taxon>Chaetomiaceae</taxon>
        <taxon>Parathielavia</taxon>
    </lineage>
</organism>
<gene>
    <name evidence="1" type="ORF">N657DRAFT_157431</name>
</gene>
<proteinExistence type="predicted"/>
<name>A0AAN6TUM9_9PEZI</name>
<evidence type="ECO:0000313" key="2">
    <source>
        <dbReference type="Proteomes" id="UP001302602"/>
    </source>
</evidence>
<dbReference type="AlphaFoldDB" id="A0AAN6TUM9"/>
<dbReference type="RefSeq" id="XP_062644322.1">
    <property type="nucleotide sequence ID" value="XM_062785997.1"/>
</dbReference>
<dbReference type="GeneID" id="87822763"/>
<dbReference type="Proteomes" id="UP001302602">
    <property type="component" value="Unassembled WGS sequence"/>
</dbReference>
<protein>
    <submittedName>
        <fullName evidence="1">Uncharacterized protein</fullName>
    </submittedName>
</protein>
<reference evidence="1" key="1">
    <citation type="journal article" date="2023" name="Mol. Phylogenet. Evol.">
        <title>Genome-scale phylogeny and comparative genomics of the fungal order Sordariales.</title>
        <authorList>
            <person name="Hensen N."/>
            <person name="Bonometti L."/>
            <person name="Westerberg I."/>
            <person name="Brannstrom I.O."/>
            <person name="Guillou S."/>
            <person name="Cros-Aarteil S."/>
            <person name="Calhoun S."/>
            <person name="Haridas S."/>
            <person name="Kuo A."/>
            <person name="Mondo S."/>
            <person name="Pangilinan J."/>
            <person name="Riley R."/>
            <person name="LaButti K."/>
            <person name="Andreopoulos B."/>
            <person name="Lipzen A."/>
            <person name="Chen C."/>
            <person name="Yan M."/>
            <person name="Daum C."/>
            <person name="Ng V."/>
            <person name="Clum A."/>
            <person name="Steindorff A."/>
            <person name="Ohm R.A."/>
            <person name="Martin F."/>
            <person name="Silar P."/>
            <person name="Natvig D.O."/>
            <person name="Lalanne C."/>
            <person name="Gautier V."/>
            <person name="Ament-Velasquez S.L."/>
            <person name="Kruys A."/>
            <person name="Hutchinson M.I."/>
            <person name="Powell A.J."/>
            <person name="Barry K."/>
            <person name="Miller A.N."/>
            <person name="Grigoriev I.V."/>
            <person name="Debuchy R."/>
            <person name="Gladieux P."/>
            <person name="Hiltunen Thoren M."/>
            <person name="Johannesson H."/>
        </authorList>
    </citation>
    <scope>NUCLEOTIDE SEQUENCE</scope>
    <source>
        <strain evidence="1">CBS 731.68</strain>
    </source>
</reference>
<dbReference type="EMBL" id="MU853238">
    <property type="protein sequence ID" value="KAK4120551.1"/>
    <property type="molecule type" value="Genomic_DNA"/>
</dbReference>